<reference evidence="1" key="2">
    <citation type="journal article" date="2015" name="Data Brief">
        <title>Shoot transcriptome of the giant reed, Arundo donax.</title>
        <authorList>
            <person name="Barrero R.A."/>
            <person name="Guerrero F.D."/>
            <person name="Moolhuijzen P."/>
            <person name="Goolsby J.A."/>
            <person name="Tidwell J."/>
            <person name="Bellgard S.E."/>
            <person name="Bellgard M.I."/>
        </authorList>
    </citation>
    <scope>NUCLEOTIDE SEQUENCE</scope>
    <source>
        <tissue evidence="1">Shoot tissue taken approximately 20 cm above the soil surface</tissue>
    </source>
</reference>
<dbReference type="EMBL" id="GBRH01264998">
    <property type="protein sequence ID" value="JAD32897.1"/>
    <property type="molecule type" value="Transcribed_RNA"/>
</dbReference>
<organism evidence="1">
    <name type="scientific">Arundo donax</name>
    <name type="common">Giant reed</name>
    <name type="synonym">Donax arundinaceus</name>
    <dbReference type="NCBI Taxonomy" id="35708"/>
    <lineage>
        <taxon>Eukaryota</taxon>
        <taxon>Viridiplantae</taxon>
        <taxon>Streptophyta</taxon>
        <taxon>Embryophyta</taxon>
        <taxon>Tracheophyta</taxon>
        <taxon>Spermatophyta</taxon>
        <taxon>Magnoliopsida</taxon>
        <taxon>Liliopsida</taxon>
        <taxon>Poales</taxon>
        <taxon>Poaceae</taxon>
        <taxon>PACMAD clade</taxon>
        <taxon>Arundinoideae</taxon>
        <taxon>Arundineae</taxon>
        <taxon>Arundo</taxon>
    </lineage>
</organism>
<dbReference type="AlphaFoldDB" id="A0A0A8ZDE7"/>
<evidence type="ECO:0000313" key="1">
    <source>
        <dbReference type="EMBL" id="JAD32897.1"/>
    </source>
</evidence>
<protein>
    <submittedName>
        <fullName evidence="1">Uncharacterized protein</fullName>
    </submittedName>
</protein>
<proteinExistence type="predicted"/>
<name>A0A0A8ZDE7_ARUDO</name>
<reference evidence="1" key="1">
    <citation type="submission" date="2014-09" db="EMBL/GenBank/DDBJ databases">
        <authorList>
            <person name="Magalhaes I.L.F."/>
            <person name="Oliveira U."/>
            <person name="Santos F.R."/>
            <person name="Vidigal T.H.D.A."/>
            <person name="Brescovit A.D."/>
            <person name="Santos A.J."/>
        </authorList>
    </citation>
    <scope>NUCLEOTIDE SEQUENCE</scope>
    <source>
        <tissue evidence="1">Shoot tissue taken approximately 20 cm above the soil surface</tissue>
    </source>
</reference>
<accession>A0A0A8ZDE7</accession>
<sequence>MLKLLARNLLHENETSIVLSRALNGTMEG</sequence>